<dbReference type="InterPro" id="IPR016055">
    <property type="entry name" value="A-D-PHexomutase_a/b/a-I/II/III"/>
</dbReference>
<dbReference type="PANTHER" id="PTHR43771:SF2">
    <property type="entry name" value="PHOSPHOMANNOMUTASE_PHOSPHOGLUCOMUTASE"/>
    <property type="match status" value="1"/>
</dbReference>
<dbReference type="InterPro" id="IPR005845">
    <property type="entry name" value="A-D-PHexomutase_a/b/a-II"/>
</dbReference>
<dbReference type="InterPro" id="IPR036900">
    <property type="entry name" value="A-D-PHexomutase_C_sf"/>
</dbReference>
<dbReference type="AlphaFoldDB" id="A0A437QGY4"/>
<dbReference type="SUPFAM" id="SSF55957">
    <property type="entry name" value="Phosphoglucomutase, C-terminal domain"/>
    <property type="match status" value="1"/>
</dbReference>
<dbReference type="PRINTS" id="PR00509">
    <property type="entry name" value="PGMPMM"/>
</dbReference>
<dbReference type="GO" id="GO:0005975">
    <property type="term" value="P:carbohydrate metabolic process"/>
    <property type="evidence" value="ECO:0007669"/>
    <property type="project" value="InterPro"/>
</dbReference>
<reference evidence="13" key="1">
    <citation type="submission" date="2019-01" db="EMBL/GenBank/DDBJ databases">
        <title>Gri0909 isolated from a small marine red alga.</title>
        <authorList>
            <person name="Kim J."/>
            <person name="Jeong S.E."/>
            <person name="Jeon C.O."/>
        </authorList>
    </citation>
    <scope>NUCLEOTIDE SEQUENCE [LARGE SCALE GENOMIC DNA]</scope>
    <source>
        <strain evidence="13">Gri0909</strain>
    </source>
</reference>
<evidence type="ECO:0000259" key="9">
    <source>
        <dbReference type="Pfam" id="PF02878"/>
    </source>
</evidence>
<feature type="domain" description="Alpha-D-phosphohexomutase alpha/beta/alpha" evidence="10">
    <location>
        <begin position="157"/>
        <end position="254"/>
    </location>
</feature>
<dbReference type="GO" id="GO:0016868">
    <property type="term" value="F:intramolecular phosphotransferase activity"/>
    <property type="evidence" value="ECO:0007669"/>
    <property type="project" value="InterPro"/>
</dbReference>
<dbReference type="CDD" id="cd03089">
    <property type="entry name" value="PMM_PGM"/>
    <property type="match status" value="1"/>
</dbReference>
<evidence type="ECO:0000313" key="13">
    <source>
        <dbReference type="Proteomes" id="UP000287447"/>
    </source>
</evidence>
<protein>
    <submittedName>
        <fullName evidence="12">Phosphomannomutase/phosphoglucomutase</fullName>
    </submittedName>
</protein>
<sequence>MSVKGHRFHPSILREYDIRGIVGRTLTTSDALALGRTLGTISVAAGGRVAVVGYDGRHSSPMLEEELCRGLASCGLFVLRIGLCPTPMVYFAARVLNASVGVMVTGSHNPPEYNGFKMVLNNKPFYGENITRLGEQAMRGVWVSGAGGVVDVEASDAYVARMLNDYTSKSGLRVAWDPGNGSSGNILIKMLRRMPGDHTVINERVDGSFPAHHPDPTVEKNLEQLRDIVLSEKCDLGIAFDGDADRIGVIDGKGRVIWGDQLLAILARDVLSAMPGSSIIADVKASQVLFDEIARLGGKPKMSPTGHSIIKSRMAEISSPLAGEMSGHIFMADKYYGYDDALYVAVRLVDYLVRSGESIADIRDSLPEMINTPEIRIEVPDEEKFDIVDRVKERVKAANLDVNDIDGVRVNEGGGWWLLRASNTQNCLVVRCEATDQDVLETLKGRVVEELEKAGVADADLENSAGH</sequence>
<keyword evidence="3" id="KW-0597">Phosphoprotein</keyword>
<dbReference type="Gene3D" id="3.30.310.50">
    <property type="entry name" value="Alpha-D-phosphohexomutase, C-terminal domain"/>
    <property type="match status" value="1"/>
</dbReference>
<evidence type="ECO:0000259" key="8">
    <source>
        <dbReference type="Pfam" id="PF00408"/>
    </source>
</evidence>
<evidence type="ECO:0000313" key="12">
    <source>
        <dbReference type="EMBL" id="RVU33833.1"/>
    </source>
</evidence>
<dbReference type="GO" id="GO:0000287">
    <property type="term" value="F:magnesium ion binding"/>
    <property type="evidence" value="ECO:0007669"/>
    <property type="project" value="InterPro"/>
</dbReference>
<evidence type="ECO:0000259" key="10">
    <source>
        <dbReference type="Pfam" id="PF02879"/>
    </source>
</evidence>
<feature type="domain" description="Alpha-D-phosphohexomutase alpha/beta/alpha" evidence="9">
    <location>
        <begin position="13"/>
        <end position="124"/>
    </location>
</feature>
<keyword evidence="5 7" id="KW-0460">Magnesium</keyword>
<evidence type="ECO:0000256" key="2">
    <source>
        <dbReference type="ARBA" id="ARBA00010231"/>
    </source>
</evidence>
<dbReference type="Gene3D" id="3.40.120.10">
    <property type="entry name" value="Alpha-D-Glucose-1,6-Bisphosphate, subunit A, domain 3"/>
    <property type="match status" value="3"/>
</dbReference>
<name>A0A437QGY4_9PROT</name>
<gene>
    <name evidence="12" type="ORF">EOI86_22120</name>
</gene>
<dbReference type="SUPFAM" id="SSF53738">
    <property type="entry name" value="Phosphoglucomutase, first 3 domains"/>
    <property type="match status" value="3"/>
</dbReference>
<dbReference type="PANTHER" id="PTHR43771">
    <property type="entry name" value="PHOSPHOMANNOMUTASE"/>
    <property type="match status" value="1"/>
</dbReference>
<evidence type="ECO:0000256" key="6">
    <source>
        <dbReference type="ARBA" id="ARBA00023235"/>
    </source>
</evidence>
<dbReference type="RefSeq" id="WP_127767863.1">
    <property type="nucleotide sequence ID" value="NZ_SADE01000004.1"/>
</dbReference>
<evidence type="ECO:0000256" key="1">
    <source>
        <dbReference type="ARBA" id="ARBA00001946"/>
    </source>
</evidence>
<comment type="caution">
    <text evidence="12">The sequence shown here is derived from an EMBL/GenBank/DDBJ whole genome shotgun (WGS) entry which is preliminary data.</text>
</comment>
<evidence type="ECO:0000256" key="5">
    <source>
        <dbReference type="ARBA" id="ARBA00022842"/>
    </source>
</evidence>
<organism evidence="12 13">
    <name type="scientific">Hwanghaeella grinnelliae</name>
    <dbReference type="NCBI Taxonomy" id="2500179"/>
    <lineage>
        <taxon>Bacteria</taxon>
        <taxon>Pseudomonadati</taxon>
        <taxon>Pseudomonadota</taxon>
        <taxon>Alphaproteobacteria</taxon>
        <taxon>Rhodospirillales</taxon>
        <taxon>Rhodospirillaceae</taxon>
        <taxon>Hwanghaeella</taxon>
    </lineage>
</organism>
<keyword evidence="6" id="KW-0413">Isomerase</keyword>
<keyword evidence="13" id="KW-1185">Reference proteome</keyword>
<evidence type="ECO:0000259" key="11">
    <source>
        <dbReference type="Pfam" id="PF02880"/>
    </source>
</evidence>
<dbReference type="OrthoDB" id="9803322at2"/>
<dbReference type="NCBIfam" id="NF046027">
    <property type="entry name" value="PhglucPhmanMutPgmG"/>
    <property type="match status" value="1"/>
</dbReference>
<evidence type="ECO:0000256" key="3">
    <source>
        <dbReference type="ARBA" id="ARBA00022553"/>
    </source>
</evidence>
<dbReference type="InterPro" id="IPR005844">
    <property type="entry name" value="A-D-PHexomutase_a/b/a-I"/>
</dbReference>
<feature type="domain" description="Alpha-D-phosphohexomutase C-terminal" evidence="8">
    <location>
        <begin position="374"/>
        <end position="449"/>
    </location>
</feature>
<evidence type="ECO:0000256" key="4">
    <source>
        <dbReference type="ARBA" id="ARBA00022723"/>
    </source>
</evidence>
<comment type="cofactor">
    <cofactor evidence="1">
        <name>Mg(2+)</name>
        <dbReference type="ChEBI" id="CHEBI:18420"/>
    </cofactor>
</comment>
<dbReference type="Pfam" id="PF02880">
    <property type="entry name" value="PGM_PMM_III"/>
    <property type="match status" value="1"/>
</dbReference>
<dbReference type="InterPro" id="IPR005846">
    <property type="entry name" value="A-D-PHexomutase_a/b/a-III"/>
</dbReference>
<dbReference type="EMBL" id="SADE01000004">
    <property type="protein sequence ID" value="RVU33833.1"/>
    <property type="molecule type" value="Genomic_DNA"/>
</dbReference>
<proteinExistence type="inferred from homology"/>
<dbReference type="Pfam" id="PF02879">
    <property type="entry name" value="PGM_PMM_II"/>
    <property type="match status" value="1"/>
</dbReference>
<feature type="domain" description="Alpha-D-phosphohexomutase alpha/beta/alpha" evidence="11">
    <location>
        <begin position="258"/>
        <end position="367"/>
    </location>
</feature>
<keyword evidence="4 7" id="KW-0479">Metal-binding</keyword>
<dbReference type="InterPro" id="IPR016066">
    <property type="entry name" value="A-D-PHexomutase_CS"/>
</dbReference>
<dbReference type="Pfam" id="PF02878">
    <property type="entry name" value="PGM_PMM_I"/>
    <property type="match status" value="1"/>
</dbReference>
<dbReference type="Proteomes" id="UP000287447">
    <property type="component" value="Unassembled WGS sequence"/>
</dbReference>
<dbReference type="Pfam" id="PF00408">
    <property type="entry name" value="PGM_PMM_IV"/>
    <property type="match status" value="1"/>
</dbReference>
<dbReference type="InterPro" id="IPR005843">
    <property type="entry name" value="A-D-PHexomutase_C"/>
</dbReference>
<evidence type="ECO:0000256" key="7">
    <source>
        <dbReference type="RuleBase" id="RU004326"/>
    </source>
</evidence>
<comment type="similarity">
    <text evidence="2 7">Belongs to the phosphohexose mutase family.</text>
</comment>
<accession>A0A437QGY4</accession>
<dbReference type="PROSITE" id="PS00710">
    <property type="entry name" value="PGM_PMM"/>
    <property type="match status" value="1"/>
</dbReference>
<dbReference type="InterPro" id="IPR005841">
    <property type="entry name" value="Alpha-D-phosphohexomutase_SF"/>
</dbReference>